<gene>
    <name evidence="2" type="ORF">BN85306670</name>
</gene>
<accession>U4KRE9</accession>
<protein>
    <submittedName>
        <fullName evidence="2">Predicted acyl-CoA N-acyltransferase</fullName>
    </submittedName>
</protein>
<proteinExistence type="predicted"/>
<dbReference type="RefSeq" id="WP_030004548.1">
    <property type="nucleotide sequence ID" value="NC_022549.1"/>
</dbReference>
<dbReference type="InterPro" id="IPR000182">
    <property type="entry name" value="GNAT_dom"/>
</dbReference>
<dbReference type="GO" id="GO:0016747">
    <property type="term" value="F:acyltransferase activity, transferring groups other than amino-acyl groups"/>
    <property type="evidence" value="ECO:0007669"/>
    <property type="project" value="InterPro"/>
</dbReference>
<dbReference type="InterPro" id="IPR016181">
    <property type="entry name" value="Acyl_CoA_acyltransferase"/>
</dbReference>
<dbReference type="HOGENOM" id="CLU_013985_13_0_14"/>
<evidence type="ECO:0000313" key="2">
    <source>
        <dbReference type="EMBL" id="CCV65688.1"/>
    </source>
</evidence>
<sequence length="164" mass="19104">MIRKATTYDLTGILSVIEEAKARIRTTGSPQWQNGYPNEQIFLNDISQEALFVYEIEGTIVGVMAIYPYEKTYDVIEGNWLNEDDYIVIHRIAVSNYFVGKGITKKMFDYAFDYFKSNNMRIDTHELNQAMINYLIKDGFVLCGKIYLEQPIDKERLAFHKCTK</sequence>
<name>U4KRE9_9MOLU</name>
<dbReference type="AlphaFoldDB" id="U4KRE9"/>
<dbReference type="KEGG" id="abra:BN85306670"/>
<evidence type="ECO:0000313" key="3">
    <source>
        <dbReference type="Proteomes" id="UP000032737"/>
    </source>
</evidence>
<dbReference type="PROSITE" id="PS51186">
    <property type="entry name" value="GNAT"/>
    <property type="match status" value="1"/>
</dbReference>
<dbReference type="Gene3D" id="3.40.630.30">
    <property type="match status" value="1"/>
</dbReference>
<dbReference type="STRING" id="61635.BN85306670"/>
<keyword evidence="2" id="KW-0012">Acyltransferase</keyword>
<dbReference type="EMBL" id="FO681348">
    <property type="protein sequence ID" value="CCV65688.1"/>
    <property type="molecule type" value="Genomic_DNA"/>
</dbReference>
<reference evidence="2 3" key="1">
    <citation type="journal article" date="2013" name="J. Mol. Microbiol. Biotechnol.">
        <title>Analysis of the Complete Genomes of Acholeplasma brassicae , A. palmae and A. laidlawii and Their Comparison to the Obligate Parasites from ' Candidatus Phytoplasma'.</title>
        <authorList>
            <person name="Kube M."/>
            <person name="Siewert C."/>
            <person name="Migdoll A.M."/>
            <person name="Duduk B."/>
            <person name="Holz S."/>
            <person name="Rabus R."/>
            <person name="Seemuller E."/>
            <person name="Mitrovic J."/>
            <person name="Muller I."/>
            <person name="Buttner C."/>
            <person name="Reinhardt R."/>
        </authorList>
    </citation>
    <scope>NUCLEOTIDE SEQUENCE [LARGE SCALE GENOMIC DNA]</scope>
    <source>
        <strain evidence="3">0502</strain>
    </source>
</reference>
<dbReference type="CDD" id="cd04301">
    <property type="entry name" value="NAT_SF"/>
    <property type="match status" value="1"/>
</dbReference>
<evidence type="ECO:0000259" key="1">
    <source>
        <dbReference type="PROSITE" id="PS51186"/>
    </source>
</evidence>
<keyword evidence="2" id="KW-0808">Transferase</keyword>
<keyword evidence="3" id="KW-1185">Reference proteome</keyword>
<organism evidence="2 3">
    <name type="scientific">Acholeplasma brassicae</name>
    <dbReference type="NCBI Taxonomy" id="61635"/>
    <lineage>
        <taxon>Bacteria</taxon>
        <taxon>Bacillati</taxon>
        <taxon>Mycoplasmatota</taxon>
        <taxon>Mollicutes</taxon>
        <taxon>Acholeplasmatales</taxon>
        <taxon>Acholeplasmataceae</taxon>
        <taxon>Acholeplasma</taxon>
    </lineage>
</organism>
<dbReference type="Pfam" id="PF00583">
    <property type="entry name" value="Acetyltransf_1"/>
    <property type="match status" value="1"/>
</dbReference>
<dbReference type="OrthoDB" id="9796381at2"/>
<dbReference type="Proteomes" id="UP000032737">
    <property type="component" value="Chromosome"/>
</dbReference>
<dbReference type="SUPFAM" id="SSF55729">
    <property type="entry name" value="Acyl-CoA N-acyltransferases (Nat)"/>
    <property type="match status" value="1"/>
</dbReference>
<feature type="domain" description="N-acetyltransferase" evidence="1">
    <location>
        <begin position="1"/>
        <end position="163"/>
    </location>
</feature>